<organism evidence="1 2">
    <name type="scientific">Crocosphaera subtropica (strain ATCC 51142 / BH68)</name>
    <name type="common">Cyanothece sp. (strain ATCC 51142)</name>
    <dbReference type="NCBI Taxonomy" id="43989"/>
    <lineage>
        <taxon>Bacteria</taxon>
        <taxon>Bacillati</taxon>
        <taxon>Cyanobacteriota</taxon>
        <taxon>Cyanophyceae</taxon>
        <taxon>Oscillatoriophycideae</taxon>
        <taxon>Chroococcales</taxon>
        <taxon>Aphanothecaceae</taxon>
        <taxon>Crocosphaera</taxon>
        <taxon>Crocosphaera subtropica</taxon>
    </lineage>
</organism>
<evidence type="ECO:0000313" key="1">
    <source>
        <dbReference type="EMBL" id="ACB51463.1"/>
    </source>
</evidence>
<evidence type="ECO:0000313" key="2">
    <source>
        <dbReference type="Proteomes" id="UP000001203"/>
    </source>
</evidence>
<dbReference type="HOGENOM" id="CLU_3373305_0_0_3"/>
<dbReference type="STRING" id="43989.cce_2113"/>
<protein>
    <submittedName>
        <fullName evidence="1">Uncharacterized protein</fullName>
    </submittedName>
</protein>
<gene>
    <name evidence="1" type="ordered locus">cce_2113</name>
</gene>
<sequence>MVIRTHQQKRGKSVIKNKQDYGLITIIQSYYGIV</sequence>
<dbReference type="Proteomes" id="UP000001203">
    <property type="component" value="Chromosome circular"/>
</dbReference>
<dbReference type="EMBL" id="CP000806">
    <property type="protein sequence ID" value="ACB51463.1"/>
    <property type="molecule type" value="Genomic_DNA"/>
</dbReference>
<name>B1WNN4_CROS5</name>
<proteinExistence type="predicted"/>
<dbReference type="KEGG" id="cyt:cce_2113"/>
<accession>B1WNN4</accession>
<keyword evidence="2" id="KW-1185">Reference proteome</keyword>
<dbReference type="AlphaFoldDB" id="B1WNN4"/>
<reference evidence="1 2" key="1">
    <citation type="journal article" date="2008" name="Proc. Natl. Acad. Sci. U.S.A.">
        <title>The genome of Cyanothece 51142, a unicellular diazotrophic cyanobacterium important in the marine nitrogen cycle.</title>
        <authorList>
            <person name="Welsh E.A."/>
            <person name="Liberton M."/>
            <person name="Stoeckel J."/>
            <person name="Loh T."/>
            <person name="Elvitigala T."/>
            <person name="Wang C."/>
            <person name="Wollam A."/>
            <person name="Fulton R.S."/>
            <person name="Clifton S.W."/>
            <person name="Jacobs J.M."/>
            <person name="Aurora R."/>
            <person name="Ghosh B.K."/>
            <person name="Sherman L.A."/>
            <person name="Smith R.D."/>
            <person name="Wilson R.K."/>
            <person name="Pakrasi H.B."/>
        </authorList>
    </citation>
    <scope>NUCLEOTIDE SEQUENCE [LARGE SCALE GENOMIC DNA]</scope>
    <source>
        <strain evidence="2">ATCC 51142 / BH68</strain>
    </source>
</reference>